<dbReference type="EMBL" id="ML996163">
    <property type="protein sequence ID" value="KAF2733302.1"/>
    <property type="molecule type" value="Genomic_DNA"/>
</dbReference>
<keyword evidence="1" id="KW-0479">Metal-binding</keyword>
<evidence type="ECO:0000313" key="3">
    <source>
        <dbReference type="EMBL" id="KAF2733302.1"/>
    </source>
</evidence>
<keyword evidence="1" id="KW-0863">Zinc-finger</keyword>
<dbReference type="PANTHER" id="PTHR35391:SF3">
    <property type="entry name" value="FINGER DOMAIN PROTEIN, PUTATIVE (AFU_ORTHOLOGUE AFUA_8G04300)-RELATED"/>
    <property type="match status" value="1"/>
</dbReference>
<accession>A0A9P4UYK4</accession>
<gene>
    <name evidence="3" type="ORF">EJ04DRAFT_605768</name>
</gene>
<reference evidence="3" key="1">
    <citation type="journal article" date="2020" name="Stud. Mycol.">
        <title>101 Dothideomycetes genomes: a test case for predicting lifestyles and emergence of pathogens.</title>
        <authorList>
            <person name="Haridas S."/>
            <person name="Albert R."/>
            <person name="Binder M."/>
            <person name="Bloem J."/>
            <person name="Labutti K."/>
            <person name="Salamov A."/>
            <person name="Andreopoulos B."/>
            <person name="Baker S."/>
            <person name="Barry K."/>
            <person name="Bills G."/>
            <person name="Bluhm B."/>
            <person name="Cannon C."/>
            <person name="Castanera R."/>
            <person name="Culley D."/>
            <person name="Daum C."/>
            <person name="Ezra D."/>
            <person name="Gonzalez J."/>
            <person name="Henrissat B."/>
            <person name="Kuo A."/>
            <person name="Liang C."/>
            <person name="Lipzen A."/>
            <person name="Lutzoni F."/>
            <person name="Magnuson J."/>
            <person name="Mondo S."/>
            <person name="Nolan M."/>
            <person name="Ohm R."/>
            <person name="Pangilinan J."/>
            <person name="Park H.-J."/>
            <person name="Ramirez L."/>
            <person name="Alfaro M."/>
            <person name="Sun H."/>
            <person name="Tritt A."/>
            <person name="Yoshinaga Y."/>
            <person name="Zwiers L.-H."/>
            <person name="Turgeon B."/>
            <person name="Goodwin S."/>
            <person name="Spatafora J."/>
            <person name="Crous P."/>
            <person name="Grigoriev I."/>
        </authorList>
    </citation>
    <scope>NUCLEOTIDE SEQUENCE</scope>
    <source>
        <strain evidence="3">CBS 125425</strain>
    </source>
</reference>
<keyword evidence="4" id="KW-1185">Reference proteome</keyword>
<sequence>MLGPLCLNLVRPIDLLPVPISPFVHRQDILPKYFTLPALSDSWDIEEIRASAAMNHDPHGLDPLGEMEDRDVLDRLANIITSLRHRPHLQPRTNEIIGVHVYGQKSNSLPVSSAGSATAQHSVHPVPLDPASISLRTTRRPQRSYFCTFCMENGKLTSFKAKSDWMRHESNFHETGTEWACQVPGCSQAFARERDIANHHKERHPGLNAKFTGRTLPNRRVYGCGLSGCRFTAASWKERCDHVAGCMQIRSSWTFTNRILTLLNQEPIHEKWLEIRNLVCCESRFSPQELQWGVHTSRHAMELLESGKVGPSSTELFQKIARIGIQTSMRLTSSGANETQLVHHVLPGNTSSSKAQPIGNNYVGAMNDFTLPMWDSHPLSVEPGMRGQSSVDDRTRAPKQCSSVIMLDASDDDLSGSLDPIVDYRTASSISSQTIVDDFASSFSDNSLQEPQPLLPYNFWKPSNRLKKTKGWSTLKHSDQPIEQTNPCTEQLQRGLLAVAVPVPSYPSRTSSQAFHGHFNFDN</sequence>
<evidence type="ECO:0000259" key="2">
    <source>
        <dbReference type="PROSITE" id="PS50157"/>
    </source>
</evidence>
<dbReference type="InterPro" id="IPR013087">
    <property type="entry name" value="Znf_C2H2_type"/>
</dbReference>
<dbReference type="PROSITE" id="PS00028">
    <property type="entry name" value="ZINC_FINGER_C2H2_1"/>
    <property type="match status" value="1"/>
</dbReference>
<dbReference type="OrthoDB" id="3758860at2759"/>
<protein>
    <recommendedName>
        <fullName evidence="2">C2H2-type domain-containing protein</fullName>
    </recommendedName>
</protein>
<organism evidence="3 4">
    <name type="scientific">Polyplosphaeria fusca</name>
    <dbReference type="NCBI Taxonomy" id="682080"/>
    <lineage>
        <taxon>Eukaryota</taxon>
        <taxon>Fungi</taxon>
        <taxon>Dikarya</taxon>
        <taxon>Ascomycota</taxon>
        <taxon>Pezizomycotina</taxon>
        <taxon>Dothideomycetes</taxon>
        <taxon>Pleosporomycetidae</taxon>
        <taxon>Pleosporales</taxon>
        <taxon>Tetraplosphaeriaceae</taxon>
        <taxon>Polyplosphaeria</taxon>
    </lineage>
</organism>
<dbReference type="PROSITE" id="PS50157">
    <property type="entry name" value="ZINC_FINGER_C2H2_2"/>
    <property type="match status" value="1"/>
</dbReference>
<dbReference type="AlphaFoldDB" id="A0A9P4UYK4"/>
<dbReference type="SMART" id="SM00355">
    <property type="entry name" value="ZnF_C2H2"/>
    <property type="match status" value="2"/>
</dbReference>
<feature type="domain" description="C2H2-type" evidence="2">
    <location>
        <begin position="179"/>
        <end position="209"/>
    </location>
</feature>
<keyword evidence="1" id="KW-0862">Zinc</keyword>
<comment type="caution">
    <text evidence="3">The sequence shown here is derived from an EMBL/GenBank/DDBJ whole genome shotgun (WGS) entry which is preliminary data.</text>
</comment>
<dbReference type="Proteomes" id="UP000799444">
    <property type="component" value="Unassembled WGS sequence"/>
</dbReference>
<dbReference type="PANTHER" id="PTHR35391">
    <property type="entry name" value="C2H2-TYPE DOMAIN-CONTAINING PROTEIN-RELATED"/>
    <property type="match status" value="1"/>
</dbReference>
<evidence type="ECO:0000256" key="1">
    <source>
        <dbReference type="PROSITE-ProRule" id="PRU00042"/>
    </source>
</evidence>
<evidence type="ECO:0000313" key="4">
    <source>
        <dbReference type="Proteomes" id="UP000799444"/>
    </source>
</evidence>
<dbReference type="GO" id="GO:0008270">
    <property type="term" value="F:zinc ion binding"/>
    <property type="evidence" value="ECO:0007669"/>
    <property type="project" value="UniProtKB-KW"/>
</dbReference>
<proteinExistence type="predicted"/>
<name>A0A9P4UYK4_9PLEO</name>